<reference evidence="1" key="1">
    <citation type="journal article" date="2020" name="mSystems">
        <title>Genome- and Community-Level Interaction Insights into Carbon Utilization and Element Cycling Functions of Hydrothermarchaeota in Hydrothermal Sediment.</title>
        <authorList>
            <person name="Zhou Z."/>
            <person name="Liu Y."/>
            <person name="Xu W."/>
            <person name="Pan J."/>
            <person name="Luo Z.H."/>
            <person name="Li M."/>
        </authorList>
    </citation>
    <scope>NUCLEOTIDE SEQUENCE [LARGE SCALE GENOMIC DNA]</scope>
    <source>
        <strain evidence="1">HyVt-458</strain>
    </source>
</reference>
<dbReference type="AlphaFoldDB" id="A0A831RVM4"/>
<dbReference type="Proteomes" id="UP000886339">
    <property type="component" value="Unassembled WGS sequence"/>
</dbReference>
<dbReference type="EMBL" id="DRLF01000468">
    <property type="protein sequence ID" value="HEC07871.1"/>
    <property type="molecule type" value="Genomic_DNA"/>
</dbReference>
<comment type="caution">
    <text evidence="1">The sequence shown here is derived from an EMBL/GenBank/DDBJ whole genome shotgun (WGS) entry which is preliminary data.</text>
</comment>
<organism evidence="1">
    <name type="scientific">Thiolapillus brandeum</name>
    <dbReference type="NCBI Taxonomy" id="1076588"/>
    <lineage>
        <taxon>Bacteria</taxon>
        <taxon>Pseudomonadati</taxon>
        <taxon>Pseudomonadota</taxon>
        <taxon>Gammaproteobacteria</taxon>
        <taxon>Chromatiales</taxon>
        <taxon>Sedimenticolaceae</taxon>
        <taxon>Thiolapillus</taxon>
    </lineage>
</organism>
<proteinExistence type="predicted"/>
<protein>
    <submittedName>
        <fullName evidence="1">Uncharacterized protein</fullName>
    </submittedName>
</protein>
<evidence type="ECO:0000313" key="1">
    <source>
        <dbReference type="EMBL" id="HEC07871.1"/>
    </source>
</evidence>
<sequence length="222" mass="24307">MKTKYGLVLGVLTGVGLSGMVCGSDMFDKNSSDPLVSYERDVGRYDAMKQPSEALPEESPTAVVADALSPYPNTTGTRRSLRLAGSVFKPRRGGVGYEAISGAGGCIRATSDAYTVFTAPVILPQGAAVEYVRMYVKDSNATIDTQGWFTVYDLNGEVEKEYSMTSSGSGGHGYWTTDKIDPVQYIDYNNYSYVLNWRPYADDGSIVLCGFRLYYYMPSLVR</sequence>
<name>A0A831RVM4_9GAMM</name>
<gene>
    <name evidence="1" type="ORF">ENJ12_13525</name>
</gene>
<accession>A0A831RVM4</accession>